<keyword evidence="9" id="KW-0175">Coiled coil</keyword>
<evidence type="ECO:0000256" key="5">
    <source>
        <dbReference type="ARBA" id="ARBA00023015"/>
    </source>
</evidence>
<dbReference type="PROSITE" id="PS50110">
    <property type="entry name" value="RESPONSE_REGULATORY"/>
    <property type="match status" value="1"/>
</dbReference>
<dbReference type="Gene3D" id="3.40.50.2300">
    <property type="match status" value="1"/>
</dbReference>
<feature type="coiled-coil region" evidence="9">
    <location>
        <begin position="113"/>
        <end position="140"/>
    </location>
</feature>
<proteinExistence type="predicted"/>
<name>A0ABU0D5L3_9BACI</name>
<dbReference type="PANTHER" id="PTHR42713:SF3">
    <property type="entry name" value="TRANSCRIPTIONAL REGULATORY PROTEIN HPTR"/>
    <property type="match status" value="1"/>
</dbReference>
<evidence type="ECO:0000313" key="13">
    <source>
        <dbReference type="Proteomes" id="UP001232343"/>
    </source>
</evidence>
<dbReference type="RefSeq" id="WP_244683412.1">
    <property type="nucleotide sequence ID" value="NZ_JALIRM010000017.1"/>
</dbReference>
<evidence type="ECO:0000259" key="11">
    <source>
        <dbReference type="PROSITE" id="PS50110"/>
    </source>
</evidence>
<dbReference type="InterPro" id="IPR001789">
    <property type="entry name" value="Sig_transdc_resp-reg_receiver"/>
</dbReference>
<evidence type="ECO:0000256" key="6">
    <source>
        <dbReference type="ARBA" id="ARBA00023125"/>
    </source>
</evidence>
<evidence type="ECO:0000256" key="8">
    <source>
        <dbReference type="PROSITE-ProRule" id="PRU00169"/>
    </source>
</evidence>
<keyword evidence="6" id="KW-0238">DNA-binding</keyword>
<comment type="subcellular location">
    <subcellularLocation>
        <location evidence="1">Cytoplasm</location>
    </subcellularLocation>
</comment>
<dbReference type="PROSITE" id="PS01124">
    <property type="entry name" value="HTH_ARAC_FAMILY_2"/>
    <property type="match status" value="1"/>
</dbReference>
<keyword evidence="3 8" id="KW-0597">Phosphoprotein</keyword>
<organism evidence="12 13">
    <name type="scientific">Lederbergia wuyishanensis</name>
    <dbReference type="NCBI Taxonomy" id="1347903"/>
    <lineage>
        <taxon>Bacteria</taxon>
        <taxon>Bacillati</taxon>
        <taxon>Bacillota</taxon>
        <taxon>Bacilli</taxon>
        <taxon>Bacillales</taxon>
        <taxon>Bacillaceae</taxon>
        <taxon>Lederbergia</taxon>
    </lineage>
</organism>
<dbReference type="CDD" id="cd17536">
    <property type="entry name" value="REC_YesN-like"/>
    <property type="match status" value="1"/>
</dbReference>
<dbReference type="InterPro" id="IPR011006">
    <property type="entry name" value="CheY-like_superfamily"/>
</dbReference>
<dbReference type="SUPFAM" id="SSF46689">
    <property type="entry name" value="Homeodomain-like"/>
    <property type="match status" value="2"/>
</dbReference>
<dbReference type="PROSITE" id="PS00041">
    <property type="entry name" value="HTH_ARAC_FAMILY_1"/>
    <property type="match status" value="1"/>
</dbReference>
<sequence>MYKVLIVDDEKYIRDRITQFFPWEDVGFEVIGAAENGKEALEMVKVHKPHAVLTDVLMPEMTGIELAKEIESLYPETRVIVLSAYDDFKYAQEAIQYGVKGYLLKPLSKNDFLDTFNKLKEELNREIEISEINIQKSELITEELFVLELINGSKFEKGFNKEVLTGDCRVVIFPLDKFFREHSIYSYRQIISEQSAVFWKGFNSPFLFYGNSIIVILNGELASSKKNVELILKKFISLLSQCLKEVCDAKDTFVAGVGSVAMDIDQIKRSYNEAIYAYSYKYFYDHDSIVFYEELPANYIHEVYQKNQSPTLTPPNSIETRLMEAILLREVKDITLIMDEYFEDLKQKMGLKIADVRGACTELVIVLMFHLKEKGYEPYSIELQKVLENIYMIESFSELKNWLKTILETISLEIMDPNAYKGNHYVLKAKEYVNTHYKDKITLLEMSHILFLHPSYFSAIFKEETGQNFIDYVNEVRVEKAADLLRNDEYRIKDITHIVGFQSDSYFNRVFKKIKKVSPLQYKKKFSR</sequence>
<dbReference type="Gene3D" id="1.10.10.60">
    <property type="entry name" value="Homeodomain-like"/>
    <property type="match status" value="2"/>
</dbReference>
<evidence type="ECO:0000256" key="3">
    <source>
        <dbReference type="ARBA" id="ARBA00022553"/>
    </source>
</evidence>
<dbReference type="InterPro" id="IPR009057">
    <property type="entry name" value="Homeodomain-like_sf"/>
</dbReference>
<dbReference type="Pfam" id="PF17853">
    <property type="entry name" value="GGDEF_2"/>
    <property type="match status" value="1"/>
</dbReference>
<keyword evidence="5" id="KW-0805">Transcription regulation</keyword>
<dbReference type="Proteomes" id="UP001232343">
    <property type="component" value="Unassembled WGS sequence"/>
</dbReference>
<dbReference type="Pfam" id="PF00072">
    <property type="entry name" value="Response_reg"/>
    <property type="match status" value="1"/>
</dbReference>
<dbReference type="Pfam" id="PF12833">
    <property type="entry name" value="HTH_18"/>
    <property type="match status" value="1"/>
</dbReference>
<evidence type="ECO:0000259" key="10">
    <source>
        <dbReference type="PROSITE" id="PS01124"/>
    </source>
</evidence>
<comment type="caution">
    <text evidence="12">The sequence shown here is derived from an EMBL/GenBank/DDBJ whole genome shotgun (WGS) entry which is preliminary data.</text>
</comment>
<dbReference type="InterPro" id="IPR041522">
    <property type="entry name" value="CdaR_GGDEF"/>
</dbReference>
<accession>A0ABU0D5L3</accession>
<dbReference type="InterPro" id="IPR018060">
    <property type="entry name" value="HTH_AraC"/>
</dbReference>
<dbReference type="SMART" id="SM00342">
    <property type="entry name" value="HTH_ARAC"/>
    <property type="match status" value="1"/>
</dbReference>
<keyword evidence="2" id="KW-0963">Cytoplasm</keyword>
<dbReference type="InterPro" id="IPR018062">
    <property type="entry name" value="HTH_AraC-typ_CS"/>
</dbReference>
<keyword evidence="4" id="KW-0902">Two-component regulatory system</keyword>
<feature type="domain" description="Response regulatory" evidence="11">
    <location>
        <begin position="3"/>
        <end position="120"/>
    </location>
</feature>
<evidence type="ECO:0000256" key="1">
    <source>
        <dbReference type="ARBA" id="ARBA00004496"/>
    </source>
</evidence>
<feature type="domain" description="HTH araC/xylS-type" evidence="10">
    <location>
        <begin position="427"/>
        <end position="525"/>
    </location>
</feature>
<gene>
    <name evidence="12" type="ORF">J2S14_002515</name>
</gene>
<keyword evidence="7" id="KW-0804">Transcription</keyword>
<reference evidence="12 13" key="1">
    <citation type="submission" date="2023-07" db="EMBL/GenBank/DDBJ databases">
        <title>Genomic Encyclopedia of Type Strains, Phase IV (KMG-IV): sequencing the most valuable type-strain genomes for metagenomic binning, comparative biology and taxonomic classification.</title>
        <authorList>
            <person name="Goeker M."/>
        </authorList>
    </citation>
    <scope>NUCLEOTIDE SEQUENCE [LARGE SCALE GENOMIC DNA]</scope>
    <source>
        <strain evidence="12 13">DSM 27848</strain>
    </source>
</reference>
<protein>
    <submittedName>
        <fullName evidence="12">YesN/AraC family two-component response regulator</fullName>
    </submittedName>
</protein>
<evidence type="ECO:0000256" key="9">
    <source>
        <dbReference type="SAM" id="Coils"/>
    </source>
</evidence>
<evidence type="ECO:0000313" key="12">
    <source>
        <dbReference type="EMBL" id="MDQ0343680.1"/>
    </source>
</evidence>
<dbReference type="SMART" id="SM00448">
    <property type="entry name" value="REC"/>
    <property type="match status" value="1"/>
</dbReference>
<feature type="modified residue" description="4-aspartylphosphate" evidence="8">
    <location>
        <position position="55"/>
    </location>
</feature>
<dbReference type="PANTHER" id="PTHR42713">
    <property type="entry name" value="HISTIDINE KINASE-RELATED"/>
    <property type="match status" value="1"/>
</dbReference>
<dbReference type="EMBL" id="JAUSUO010000006">
    <property type="protein sequence ID" value="MDQ0343680.1"/>
    <property type="molecule type" value="Genomic_DNA"/>
</dbReference>
<keyword evidence="13" id="KW-1185">Reference proteome</keyword>
<evidence type="ECO:0000256" key="4">
    <source>
        <dbReference type="ARBA" id="ARBA00023012"/>
    </source>
</evidence>
<dbReference type="SUPFAM" id="SSF52172">
    <property type="entry name" value="CheY-like"/>
    <property type="match status" value="1"/>
</dbReference>
<evidence type="ECO:0000256" key="7">
    <source>
        <dbReference type="ARBA" id="ARBA00023163"/>
    </source>
</evidence>
<dbReference type="InterPro" id="IPR051552">
    <property type="entry name" value="HptR"/>
</dbReference>
<evidence type="ECO:0000256" key="2">
    <source>
        <dbReference type="ARBA" id="ARBA00022490"/>
    </source>
</evidence>